<evidence type="ECO:0000313" key="8">
    <source>
        <dbReference type="Proteomes" id="UP000274131"/>
    </source>
</evidence>
<dbReference type="WBParaSite" id="EVEC_0000932801-mRNA-1">
    <property type="protein sequence ID" value="EVEC_0000932801-mRNA-1"/>
    <property type="gene ID" value="EVEC_0000932801"/>
</dbReference>
<gene>
    <name evidence="7" type="ORF">EVEC_LOCUS8754</name>
</gene>
<keyword evidence="3 5" id="KW-0808">Transferase</keyword>
<dbReference type="PANTHER" id="PTHR48043:SF145">
    <property type="entry name" value="FI06409P-RELATED"/>
    <property type="match status" value="1"/>
</dbReference>
<accession>A0A0N4VF34</accession>
<dbReference type="FunFam" id="3.40.50.2000:FF:000021">
    <property type="entry name" value="UDP-glucuronosyltransferase"/>
    <property type="match status" value="1"/>
</dbReference>
<dbReference type="GO" id="GO:0015020">
    <property type="term" value="F:glucuronosyltransferase activity"/>
    <property type="evidence" value="ECO:0007669"/>
    <property type="project" value="UniProtKB-EC"/>
</dbReference>
<keyword evidence="2 5" id="KW-0328">Glycosyltransferase</keyword>
<dbReference type="Pfam" id="PF00201">
    <property type="entry name" value="UDPGT"/>
    <property type="match status" value="1"/>
</dbReference>
<dbReference type="InterPro" id="IPR050271">
    <property type="entry name" value="UDP-glycosyltransferase"/>
</dbReference>
<protein>
    <recommendedName>
        <fullName evidence="6">UDP-glucuronosyltransferase</fullName>
        <ecNumber evidence="6">2.4.1.17</ecNumber>
    </recommendedName>
</protein>
<reference evidence="7 8" key="2">
    <citation type="submission" date="2018-10" db="EMBL/GenBank/DDBJ databases">
        <authorList>
            <consortium name="Pathogen Informatics"/>
        </authorList>
    </citation>
    <scope>NUCLEOTIDE SEQUENCE [LARGE SCALE GENOMIC DNA]</scope>
</reference>
<sequence>MDARFDLAISDMVGFCTIGIIHAAKIPTWIWMNNGPLIDFVSDTVGTHSPSSYVPPILTPFSDKMTFFQRLQSFTVWTILPVLVKRFVIAPQTELFRKYVDPNFPNLGELAANCPLVMVNSDETYALPRPILHKIIYIGGLGMGGKSAKPLSGEFKKIADKASNIMVFSFGSIANASQMPVSWKTELLKSFKYNFYTKIIICRNFPNIEFFVRYDAKDLEGKLPPNVHLYSWLPQTDLLHHQKTRALITHGGYNSLQEAINAGIPIIAIPLFGDQPTNAMLAEKHHFGITLQKSQFSEKVLTKAIRTILQVSSYSKSAKRMRSMVQNKPCKPEELLVRWTEYLAEFKELPNLTPYSTKLNFFEYYSIDIVLVLTTAVLVILFATLKILRLVTTKLRRLLSLKKRKTD</sequence>
<evidence type="ECO:0000256" key="1">
    <source>
        <dbReference type="ARBA" id="ARBA00009995"/>
    </source>
</evidence>
<comment type="catalytic activity">
    <reaction evidence="4 6">
        <text>glucuronate acceptor + UDP-alpha-D-glucuronate = acceptor beta-D-glucuronoside + UDP + H(+)</text>
        <dbReference type="Rhea" id="RHEA:21032"/>
        <dbReference type="ChEBI" id="CHEBI:15378"/>
        <dbReference type="ChEBI" id="CHEBI:58052"/>
        <dbReference type="ChEBI" id="CHEBI:58223"/>
        <dbReference type="ChEBI" id="CHEBI:132367"/>
        <dbReference type="ChEBI" id="CHEBI:132368"/>
        <dbReference type="EC" id="2.4.1.17"/>
    </reaction>
</comment>
<evidence type="ECO:0000256" key="6">
    <source>
        <dbReference type="RuleBase" id="RU362059"/>
    </source>
</evidence>
<evidence type="ECO:0000256" key="2">
    <source>
        <dbReference type="ARBA" id="ARBA00022676"/>
    </source>
</evidence>
<evidence type="ECO:0000313" key="7">
    <source>
        <dbReference type="EMBL" id="VDD94003.1"/>
    </source>
</evidence>
<dbReference type="InterPro" id="IPR035595">
    <property type="entry name" value="UDP_glycos_trans_CS"/>
</dbReference>
<dbReference type="STRING" id="51028.A0A0N4VF34"/>
<dbReference type="Gene3D" id="3.40.50.2000">
    <property type="entry name" value="Glycogen Phosphorylase B"/>
    <property type="match status" value="1"/>
</dbReference>
<name>A0A0N4VF34_ENTVE</name>
<keyword evidence="6" id="KW-1133">Transmembrane helix</keyword>
<dbReference type="EMBL" id="UXUI01009591">
    <property type="protein sequence ID" value="VDD94003.1"/>
    <property type="molecule type" value="Genomic_DNA"/>
</dbReference>
<evidence type="ECO:0000256" key="4">
    <source>
        <dbReference type="ARBA" id="ARBA00047475"/>
    </source>
</evidence>
<keyword evidence="8" id="KW-1185">Reference proteome</keyword>
<comment type="subcellular location">
    <subcellularLocation>
        <location evidence="6">Membrane</location>
        <topology evidence="6">Single-pass membrane protein</topology>
    </subcellularLocation>
</comment>
<dbReference type="EC" id="2.4.1.17" evidence="6"/>
<dbReference type="InterPro" id="IPR002213">
    <property type="entry name" value="UDP_glucos_trans"/>
</dbReference>
<dbReference type="PANTHER" id="PTHR48043">
    <property type="entry name" value="EG:EG0003.4 PROTEIN-RELATED"/>
    <property type="match status" value="1"/>
</dbReference>
<proteinExistence type="inferred from homology"/>
<dbReference type="SUPFAM" id="SSF53756">
    <property type="entry name" value="UDP-Glycosyltransferase/glycogen phosphorylase"/>
    <property type="match status" value="1"/>
</dbReference>
<reference evidence="9" key="1">
    <citation type="submission" date="2017-02" db="UniProtKB">
        <authorList>
            <consortium name="WormBaseParasite"/>
        </authorList>
    </citation>
    <scope>IDENTIFICATION</scope>
</reference>
<dbReference type="Proteomes" id="UP000274131">
    <property type="component" value="Unassembled WGS sequence"/>
</dbReference>
<comment type="similarity">
    <text evidence="1 5">Belongs to the UDP-glycosyltransferase family.</text>
</comment>
<evidence type="ECO:0000256" key="3">
    <source>
        <dbReference type="ARBA" id="ARBA00022679"/>
    </source>
</evidence>
<evidence type="ECO:0000313" key="9">
    <source>
        <dbReference type="WBParaSite" id="EVEC_0000932801-mRNA-1"/>
    </source>
</evidence>
<organism evidence="9">
    <name type="scientific">Enterobius vermicularis</name>
    <name type="common">Human pinworm</name>
    <dbReference type="NCBI Taxonomy" id="51028"/>
    <lineage>
        <taxon>Eukaryota</taxon>
        <taxon>Metazoa</taxon>
        <taxon>Ecdysozoa</taxon>
        <taxon>Nematoda</taxon>
        <taxon>Chromadorea</taxon>
        <taxon>Rhabditida</taxon>
        <taxon>Spirurina</taxon>
        <taxon>Oxyuridomorpha</taxon>
        <taxon>Oxyuroidea</taxon>
        <taxon>Oxyuridae</taxon>
        <taxon>Enterobius</taxon>
    </lineage>
</organism>
<dbReference type="AlphaFoldDB" id="A0A0N4VF34"/>
<dbReference type="PROSITE" id="PS00375">
    <property type="entry name" value="UDPGT"/>
    <property type="match status" value="1"/>
</dbReference>
<evidence type="ECO:0000256" key="5">
    <source>
        <dbReference type="RuleBase" id="RU003718"/>
    </source>
</evidence>
<keyword evidence="6" id="KW-0472">Membrane</keyword>
<dbReference type="GO" id="GO:0016020">
    <property type="term" value="C:membrane"/>
    <property type="evidence" value="ECO:0007669"/>
    <property type="project" value="UniProtKB-SubCell"/>
</dbReference>
<dbReference type="CDD" id="cd03784">
    <property type="entry name" value="GT1_Gtf-like"/>
    <property type="match status" value="1"/>
</dbReference>
<feature type="transmembrane region" description="Helical" evidence="6">
    <location>
        <begin position="364"/>
        <end position="388"/>
    </location>
</feature>
<keyword evidence="6" id="KW-0812">Transmembrane</keyword>
<dbReference type="OrthoDB" id="5835829at2759"/>